<reference evidence="3" key="2">
    <citation type="submission" date="2023-04" db="EMBL/GenBank/DDBJ databases">
        <title>Four porcine-derived lactic acid bacteria strains analyses and their evaluation as potential probiotics based on genomics.</title>
        <authorList>
            <person name="Niu D."/>
        </authorList>
    </citation>
    <scope>NUCLEOTIDE SEQUENCE</scope>
    <source>
        <strain evidence="3">ZSB1</strain>
    </source>
</reference>
<name>A0AAJ6FNU1_9LACO</name>
<evidence type="ECO:0008006" key="6">
    <source>
        <dbReference type="Google" id="ProtNLM"/>
    </source>
</evidence>
<dbReference type="EMBL" id="JMHU01000026">
    <property type="protein sequence ID" value="KDA45214.1"/>
    <property type="molecule type" value="Genomic_DNA"/>
</dbReference>
<dbReference type="Proteomes" id="UP000027129">
    <property type="component" value="Unassembled WGS sequence"/>
</dbReference>
<accession>A0AAJ6FNU1</accession>
<evidence type="ECO:0000313" key="2">
    <source>
        <dbReference type="EMBL" id="KDA45214.1"/>
    </source>
</evidence>
<feature type="transmembrane region" description="Helical" evidence="1">
    <location>
        <begin position="46"/>
        <end position="65"/>
    </location>
</feature>
<feature type="transmembrane region" description="Helical" evidence="1">
    <location>
        <begin position="72"/>
        <end position="95"/>
    </location>
</feature>
<protein>
    <recommendedName>
        <fullName evidence="6">DUF3784 domain-containing protein</fullName>
    </recommendedName>
</protein>
<dbReference type="RefSeq" id="WP_066023770.1">
    <property type="nucleotide sequence ID" value="NZ_CABIZJ010000010.1"/>
</dbReference>
<dbReference type="AlphaFoldDB" id="A0AAJ6FNU1"/>
<evidence type="ECO:0000313" key="5">
    <source>
        <dbReference type="Proteomes" id="UP001238155"/>
    </source>
</evidence>
<organism evidence="3 5">
    <name type="scientific">Ligilactobacillus animalis</name>
    <dbReference type="NCBI Taxonomy" id="1605"/>
    <lineage>
        <taxon>Bacteria</taxon>
        <taxon>Bacillati</taxon>
        <taxon>Bacillota</taxon>
        <taxon>Bacilli</taxon>
        <taxon>Lactobacillales</taxon>
        <taxon>Lactobacillaceae</taxon>
        <taxon>Ligilactobacillus</taxon>
    </lineage>
</organism>
<gene>
    <name evidence="2" type="ORF">Lani381_1784</name>
    <name evidence="3" type="ORF">QFF56_02305</name>
</gene>
<keyword evidence="1" id="KW-1133">Transmembrane helix</keyword>
<evidence type="ECO:0000313" key="4">
    <source>
        <dbReference type="Proteomes" id="UP000027129"/>
    </source>
</evidence>
<dbReference type="EMBL" id="CP123751">
    <property type="protein sequence ID" value="WHQ80559.1"/>
    <property type="molecule type" value="Genomic_DNA"/>
</dbReference>
<keyword evidence="1" id="KW-0472">Membrane</keyword>
<reference evidence="2 4" key="1">
    <citation type="submission" date="2014-04" db="EMBL/GenBank/DDBJ databases">
        <title>Draft Genome Sequence of Lactobacillus animalis 381-IL-28.</title>
        <authorList>
            <person name="Sturino J.M."/>
            <person name="Rajendran M."/>
            <person name="Altermann E."/>
        </authorList>
    </citation>
    <scope>NUCLEOTIDE SEQUENCE [LARGE SCALE GENOMIC DNA]</scope>
    <source>
        <strain evidence="2 4">381-IL-28</strain>
    </source>
</reference>
<keyword evidence="1" id="KW-0812">Transmembrane</keyword>
<keyword evidence="4" id="KW-1185">Reference proteome</keyword>
<evidence type="ECO:0000256" key="1">
    <source>
        <dbReference type="SAM" id="Phobius"/>
    </source>
</evidence>
<evidence type="ECO:0000313" key="3">
    <source>
        <dbReference type="EMBL" id="WHQ80559.1"/>
    </source>
</evidence>
<proteinExistence type="predicted"/>
<dbReference type="GeneID" id="61226022"/>
<dbReference type="Proteomes" id="UP001238155">
    <property type="component" value="Chromosome"/>
</dbReference>
<sequence length="98" mass="10839">MQIFLLTVGGSFLVLCIQFFRGKWLRLLAGNTFGDISPLAATKAGKHVALIMLSFGLALILLAFADSRTDMLSLILFSVGTIYTISLVILTYYFWLKS</sequence>